<keyword evidence="3 5" id="KW-0067">ATP-binding</keyword>
<evidence type="ECO:0000313" key="5">
    <source>
        <dbReference type="EMBL" id="HEC78869.1"/>
    </source>
</evidence>
<dbReference type="PANTHER" id="PTHR43023">
    <property type="entry name" value="PROTEIN TRIGALACTOSYLDIACYLGLYCEROL 3, CHLOROPLASTIC"/>
    <property type="match status" value="1"/>
</dbReference>
<dbReference type="EMBL" id="DRIG01000072">
    <property type="protein sequence ID" value="HEC78869.1"/>
    <property type="molecule type" value="Genomic_DNA"/>
</dbReference>
<dbReference type="PANTHER" id="PTHR43023:SF6">
    <property type="entry name" value="INTERMEMBRANE PHOSPHOLIPID TRANSPORT SYSTEM ATP-BINDING PROTEIN MLAF"/>
    <property type="match status" value="1"/>
</dbReference>
<sequence length="229" mass="25406">MIRVRNLSKRFDSLIVLDDVSFDVEEAKLVVILGPSGTGKTVLLKSILGLIPVDSGEVYFDERVVQSAGKKELYEIRKEIGFVFQGTALFDSMNIMDNIALPLLEHTRMSASEIKKKVMDIMEIIGLPGKEGLFPPSLSGGMKRLVAVGRALALDPKYIFYDEPTTGLDPVMRERVVELIINLKSKYSKSGIVVTHDLDTARAVGDDIYMLKKGKINKLKEIGKDIYNG</sequence>
<name>A0A9C9EMV1_UNCW3</name>
<evidence type="ECO:0000256" key="1">
    <source>
        <dbReference type="ARBA" id="ARBA00022448"/>
    </source>
</evidence>
<protein>
    <submittedName>
        <fullName evidence="5">ATP-binding cassette domain-containing protein</fullName>
    </submittedName>
</protein>
<dbReference type="InterPro" id="IPR003439">
    <property type="entry name" value="ABC_transporter-like_ATP-bd"/>
</dbReference>
<dbReference type="Gene3D" id="3.40.50.300">
    <property type="entry name" value="P-loop containing nucleotide triphosphate hydrolases"/>
    <property type="match status" value="1"/>
</dbReference>
<dbReference type="Pfam" id="PF00005">
    <property type="entry name" value="ABC_tran"/>
    <property type="match status" value="1"/>
</dbReference>
<evidence type="ECO:0000259" key="4">
    <source>
        <dbReference type="PROSITE" id="PS50893"/>
    </source>
</evidence>
<keyword evidence="1" id="KW-0813">Transport</keyword>
<dbReference type="PROSITE" id="PS50893">
    <property type="entry name" value="ABC_TRANSPORTER_2"/>
    <property type="match status" value="1"/>
</dbReference>
<accession>A0A9C9EMV1</accession>
<dbReference type="InterPro" id="IPR003593">
    <property type="entry name" value="AAA+_ATPase"/>
</dbReference>
<dbReference type="SUPFAM" id="SSF52540">
    <property type="entry name" value="P-loop containing nucleoside triphosphate hydrolases"/>
    <property type="match status" value="1"/>
</dbReference>
<dbReference type="PROSITE" id="PS00211">
    <property type="entry name" value="ABC_TRANSPORTER_1"/>
    <property type="match status" value="1"/>
</dbReference>
<dbReference type="GO" id="GO:0016887">
    <property type="term" value="F:ATP hydrolysis activity"/>
    <property type="evidence" value="ECO:0007669"/>
    <property type="project" value="InterPro"/>
</dbReference>
<comment type="caution">
    <text evidence="5">The sequence shown here is derived from an EMBL/GenBank/DDBJ whole genome shotgun (WGS) entry which is preliminary data.</text>
</comment>
<dbReference type="InterPro" id="IPR027417">
    <property type="entry name" value="P-loop_NTPase"/>
</dbReference>
<dbReference type="SMART" id="SM00382">
    <property type="entry name" value="AAA"/>
    <property type="match status" value="1"/>
</dbReference>
<dbReference type="Proteomes" id="UP000885826">
    <property type="component" value="Unassembled WGS sequence"/>
</dbReference>
<keyword evidence="2" id="KW-0547">Nucleotide-binding</keyword>
<evidence type="ECO:0000256" key="2">
    <source>
        <dbReference type="ARBA" id="ARBA00022741"/>
    </source>
</evidence>
<dbReference type="InterPro" id="IPR017871">
    <property type="entry name" value="ABC_transporter-like_CS"/>
</dbReference>
<feature type="domain" description="ABC transporter" evidence="4">
    <location>
        <begin position="2"/>
        <end position="228"/>
    </location>
</feature>
<evidence type="ECO:0000256" key="3">
    <source>
        <dbReference type="ARBA" id="ARBA00022840"/>
    </source>
</evidence>
<dbReference type="AlphaFoldDB" id="A0A9C9EMV1"/>
<evidence type="ECO:0000313" key="6">
    <source>
        <dbReference type="Proteomes" id="UP000885826"/>
    </source>
</evidence>
<proteinExistence type="predicted"/>
<dbReference type="GO" id="GO:0005524">
    <property type="term" value="F:ATP binding"/>
    <property type="evidence" value="ECO:0007669"/>
    <property type="project" value="UniProtKB-KW"/>
</dbReference>
<gene>
    <name evidence="5" type="ORF">ENI34_06970</name>
</gene>
<organism evidence="5 6">
    <name type="scientific">candidate division WOR-3 bacterium</name>
    <dbReference type="NCBI Taxonomy" id="2052148"/>
    <lineage>
        <taxon>Bacteria</taxon>
        <taxon>Bacteria division WOR-3</taxon>
    </lineage>
</organism>
<reference evidence="5" key="1">
    <citation type="journal article" date="2020" name="mSystems">
        <title>Genome- and Community-Level Interaction Insights into Carbon Utilization and Element Cycling Functions of Hydrothermarchaeota in Hydrothermal Sediment.</title>
        <authorList>
            <person name="Zhou Z."/>
            <person name="Liu Y."/>
            <person name="Xu W."/>
            <person name="Pan J."/>
            <person name="Luo Z.H."/>
            <person name="Li M."/>
        </authorList>
    </citation>
    <scope>NUCLEOTIDE SEQUENCE</scope>
    <source>
        <strain evidence="5">HyVt-388</strain>
    </source>
</reference>